<name>A0A9P9A2R7_9PEZI</name>
<dbReference type="RefSeq" id="XP_045962454.1">
    <property type="nucleotide sequence ID" value="XM_046102259.1"/>
</dbReference>
<sequence length="61" mass="6797">MGLVASRIHSQISIPGVLFHSLHSIEMPAIESLVFKILRILWLESSGSIHCQKPSSVLFRV</sequence>
<dbReference type="OrthoDB" id="415825at2759"/>
<gene>
    <name evidence="1" type="ORF">BKA67DRAFT_557446</name>
</gene>
<reference evidence="1" key="1">
    <citation type="journal article" date="2021" name="Nat. Commun.">
        <title>Genetic determinants of endophytism in the Arabidopsis root mycobiome.</title>
        <authorList>
            <person name="Mesny F."/>
            <person name="Miyauchi S."/>
            <person name="Thiergart T."/>
            <person name="Pickel B."/>
            <person name="Atanasova L."/>
            <person name="Karlsson M."/>
            <person name="Huettel B."/>
            <person name="Barry K.W."/>
            <person name="Haridas S."/>
            <person name="Chen C."/>
            <person name="Bauer D."/>
            <person name="Andreopoulos W."/>
            <person name="Pangilinan J."/>
            <person name="LaButti K."/>
            <person name="Riley R."/>
            <person name="Lipzen A."/>
            <person name="Clum A."/>
            <person name="Drula E."/>
            <person name="Henrissat B."/>
            <person name="Kohler A."/>
            <person name="Grigoriev I.V."/>
            <person name="Martin F.M."/>
            <person name="Hacquard S."/>
        </authorList>
    </citation>
    <scope>NUCLEOTIDE SEQUENCE</scope>
    <source>
        <strain evidence="1">MPI-SDFR-AT-0073</strain>
    </source>
</reference>
<organism evidence="1 2">
    <name type="scientific">Truncatella angustata</name>
    <dbReference type="NCBI Taxonomy" id="152316"/>
    <lineage>
        <taxon>Eukaryota</taxon>
        <taxon>Fungi</taxon>
        <taxon>Dikarya</taxon>
        <taxon>Ascomycota</taxon>
        <taxon>Pezizomycotina</taxon>
        <taxon>Sordariomycetes</taxon>
        <taxon>Xylariomycetidae</taxon>
        <taxon>Amphisphaeriales</taxon>
        <taxon>Sporocadaceae</taxon>
        <taxon>Truncatella</taxon>
    </lineage>
</organism>
<comment type="caution">
    <text evidence="1">The sequence shown here is derived from an EMBL/GenBank/DDBJ whole genome shotgun (WGS) entry which is preliminary data.</text>
</comment>
<dbReference type="EMBL" id="JAGPXC010000002">
    <property type="protein sequence ID" value="KAH6658220.1"/>
    <property type="molecule type" value="Genomic_DNA"/>
</dbReference>
<keyword evidence="2" id="KW-1185">Reference proteome</keyword>
<evidence type="ECO:0000313" key="1">
    <source>
        <dbReference type="EMBL" id="KAH6658220.1"/>
    </source>
</evidence>
<protein>
    <submittedName>
        <fullName evidence="1">Uncharacterized protein</fullName>
    </submittedName>
</protein>
<dbReference type="AlphaFoldDB" id="A0A9P9A2R7"/>
<dbReference type="Proteomes" id="UP000758603">
    <property type="component" value="Unassembled WGS sequence"/>
</dbReference>
<dbReference type="GeneID" id="70131151"/>
<evidence type="ECO:0000313" key="2">
    <source>
        <dbReference type="Proteomes" id="UP000758603"/>
    </source>
</evidence>
<proteinExistence type="predicted"/>
<accession>A0A9P9A2R7</accession>